<name>A0A2G9GZK4_9LAMI</name>
<dbReference type="InterPro" id="IPR040256">
    <property type="entry name" value="At4g02000-like"/>
</dbReference>
<dbReference type="PANTHER" id="PTHR31286:SF180">
    <property type="entry name" value="OS10G0362600 PROTEIN"/>
    <property type="match status" value="1"/>
</dbReference>
<dbReference type="OrthoDB" id="1751950at2759"/>
<reference evidence="2" key="1">
    <citation type="journal article" date="2018" name="Gigascience">
        <title>Genome assembly of the Pink Ipe (Handroanthus impetiginosus, Bignoniaceae), a highly valued, ecologically keystone Neotropical timber forest tree.</title>
        <authorList>
            <person name="Silva-Junior O.B."/>
            <person name="Grattapaglia D."/>
            <person name="Novaes E."/>
            <person name="Collevatti R.G."/>
        </authorList>
    </citation>
    <scope>NUCLEOTIDE SEQUENCE [LARGE SCALE GENOMIC DNA]</scope>
    <source>
        <strain evidence="2">cv. UFG-1</strain>
    </source>
</reference>
<evidence type="ECO:0000313" key="1">
    <source>
        <dbReference type="EMBL" id="PIN10709.1"/>
    </source>
</evidence>
<comment type="caution">
    <text evidence="1">The sequence shown here is derived from an EMBL/GenBank/DDBJ whole genome shotgun (WGS) entry which is preliminary data.</text>
</comment>
<evidence type="ECO:0000313" key="2">
    <source>
        <dbReference type="Proteomes" id="UP000231279"/>
    </source>
</evidence>
<sequence>MQLFKWTHNFDFQYKSTIAPVWVRFEGLPLHLYNIATFLTIGELIRQPLKVDKATRLRSHTNHAREDELITVPVVFETMPKYRVFCKHVGHDEQDSYIKGPNLRPKCKFIKKTTAKDKGKEPMEMLKIIYLHRPSQ</sequence>
<gene>
    <name evidence="1" type="ORF">CDL12_16695</name>
</gene>
<dbReference type="Proteomes" id="UP000231279">
    <property type="component" value="Unassembled WGS sequence"/>
</dbReference>
<organism evidence="1 2">
    <name type="scientific">Handroanthus impetiginosus</name>
    <dbReference type="NCBI Taxonomy" id="429701"/>
    <lineage>
        <taxon>Eukaryota</taxon>
        <taxon>Viridiplantae</taxon>
        <taxon>Streptophyta</taxon>
        <taxon>Embryophyta</taxon>
        <taxon>Tracheophyta</taxon>
        <taxon>Spermatophyta</taxon>
        <taxon>Magnoliopsida</taxon>
        <taxon>eudicotyledons</taxon>
        <taxon>Gunneridae</taxon>
        <taxon>Pentapetalae</taxon>
        <taxon>asterids</taxon>
        <taxon>lamiids</taxon>
        <taxon>Lamiales</taxon>
        <taxon>Bignoniaceae</taxon>
        <taxon>Crescentiina</taxon>
        <taxon>Tabebuia alliance</taxon>
        <taxon>Handroanthus</taxon>
    </lineage>
</organism>
<keyword evidence="2" id="KW-1185">Reference proteome</keyword>
<dbReference type="STRING" id="429701.A0A2G9GZK4"/>
<accession>A0A2G9GZK4</accession>
<proteinExistence type="predicted"/>
<dbReference type="PANTHER" id="PTHR31286">
    <property type="entry name" value="GLYCINE-RICH CELL WALL STRUCTURAL PROTEIN 1.8-LIKE"/>
    <property type="match status" value="1"/>
</dbReference>
<protein>
    <submittedName>
        <fullName evidence="1">Uncharacterized protein</fullName>
    </submittedName>
</protein>
<dbReference type="AlphaFoldDB" id="A0A2G9GZK4"/>
<dbReference type="EMBL" id="NKXS01003153">
    <property type="protein sequence ID" value="PIN10709.1"/>
    <property type="molecule type" value="Genomic_DNA"/>
</dbReference>